<dbReference type="EMBL" id="CP162670">
    <property type="protein sequence ID" value="XDL26265.1"/>
    <property type="molecule type" value="Genomic_DNA"/>
</dbReference>
<accession>A0AB39IYP3</accession>
<dbReference type="RefSeq" id="WP_152490388.1">
    <property type="nucleotide sequence ID" value="NZ_CM001972.1"/>
</dbReference>
<dbReference type="PROSITE" id="PS50075">
    <property type="entry name" value="CARRIER"/>
    <property type="match status" value="1"/>
</dbReference>
<evidence type="ECO:0000313" key="2">
    <source>
        <dbReference type="EMBL" id="MBP2857981.1"/>
    </source>
</evidence>
<dbReference type="GeneID" id="302581761"/>
<sequence length="81" mass="9237">MSMKLADFISLINTKTGMALAIEQAQEDLTTLPEWDSLTFVYLLMEIEKQQNVKIDVEQVLQCTTLNDIYKVVSHEVTESV</sequence>
<name>A0AB39IYP3_9GAMM</name>
<reference evidence="2 5" key="1">
    <citation type="submission" date="2021-04" db="EMBL/GenBank/DDBJ databases">
        <title>Genomic and host-range diversity within the Dickeya zeae complex, identification of D. zeae and D. oryzae members, proposal of two novel subspecies D. zeae subsp. zeae subsp. nov. and D. zeae subsp. dombae subsp. nov.</title>
        <authorList>
            <person name="Van Gijsegem F."/>
            <person name="Hugouvieux-Cotte-Pattat N."/>
        </authorList>
    </citation>
    <scope>NUCLEOTIDE SEQUENCE [LARGE SCALE GENOMIC DNA]</scope>
    <source>
        <strain evidence="2 5">FVG03</strain>
    </source>
</reference>
<dbReference type="AlphaFoldDB" id="A0AB39IYP3"/>
<gene>
    <name evidence="2" type="ORF">J8657_10255</name>
    <name evidence="3" type="ORF">LF923_0009090</name>
    <name evidence="4" type="ORF">LF929_008775</name>
</gene>
<dbReference type="Pfam" id="PF00550">
    <property type="entry name" value="PP-binding"/>
    <property type="match status" value="1"/>
</dbReference>
<dbReference type="InterPro" id="IPR009081">
    <property type="entry name" value="PP-bd_ACP"/>
</dbReference>
<dbReference type="EMBL" id="JAGJWX010000011">
    <property type="protein sequence ID" value="MBP2857981.1"/>
    <property type="molecule type" value="Genomic_DNA"/>
</dbReference>
<dbReference type="SUPFAM" id="SSF47336">
    <property type="entry name" value="ACP-like"/>
    <property type="match status" value="1"/>
</dbReference>
<dbReference type="EMBL" id="CP162411">
    <property type="protein sequence ID" value="XDL16369.1"/>
    <property type="molecule type" value="Genomic_DNA"/>
</dbReference>
<proteinExistence type="predicted"/>
<feature type="domain" description="Carrier" evidence="1">
    <location>
        <begin position="1"/>
        <end position="77"/>
    </location>
</feature>
<dbReference type="Proteomes" id="UP000810130">
    <property type="component" value="Unassembled WGS sequence"/>
</dbReference>
<reference evidence="4" key="2">
    <citation type="submission" date="2024-07" db="EMBL/GenBank/DDBJ databases">
        <authorList>
            <person name="Pedron J."/>
        </authorList>
    </citation>
    <scope>NUCLEOTIDE SEQUENCE</scope>
    <source>
        <strain evidence="4">A003-S1-M15</strain>
        <strain evidence="3">A642-S2-A17</strain>
    </source>
</reference>
<evidence type="ECO:0000313" key="5">
    <source>
        <dbReference type="Proteomes" id="UP000810130"/>
    </source>
</evidence>
<keyword evidence="5" id="KW-1185">Reference proteome</keyword>
<organism evidence="4">
    <name type="scientific">Dickeya oryzae</name>
    <dbReference type="NCBI Taxonomy" id="1240404"/>
    <lineage>
        <taxon>Bacteria</taxon>
        <taxon>Pseudomonadati</taxon>
        <taxon>Pseudomonadota</taxon>
        <taxon>Gammaproteobacteria</taxon>
        <taxon>Enterobacterales</taxon>
        <taxon>Pectobacteriaceae</taxon>
        <taxon>Dickeya</taxon>
    </lineage>
</organism>
<dbReference type="Gene3D" id="1.10.1200.10">
    <property type="entry name" value="ACP-like"/>
    <property type="match status" value="1"/>
</dbReference>
<protein>
    <submittedName>
        <fullName evidence="4">Acyl carrier protein</fullName>
    </submittedName>
</protein>
<evidence type="ECO:0000259" key="1">
    <source>
        <dbReference type="PROSITE" id="PS50075"/>
    </source>
</evidence>
<evidence type="ECO:0000313" key="4">
    <source>
        <dbReference type="EMBL" id="XDL26265.1"/>
    </source>
</evidence>
<dbReference type="InterPro" id="IPR036736">
    <property type="entry name" value="ACP-like_sf"/>
</dbReference>
<evidence type="ECO:0000313" key="3">
    <source>
        <dbReference type="EMBL" id="XDL16369.1"/>
    </source>
</evidence>